<accession>A0A1I8NIS1</accession>
<sequence length="175" mass="20033">MRWQLVLLVLCTVALQSAYGQNGRKPAAGGRYQLYVRGRQAAEMPDVRGSMFWMHKNKYQTPAPTGTATVPPPPKTPPPPPKTPPPPPPKTPPPPPPPPPPFRNQRVNRRNRFAAPQQGVKKMRRDNRSKLLEDSQQTVRFQQRRALGFNGQQRQMQMRRRRRLKKVGPTPEKKQ</sequence>
<name>A0A1I8NIS1_MUSDO</name>
<feature type="compositionally biased region" description="Polar residues" evidence="1">
    <location>
        <begin position="59"/>
        <end position="68"/>
    </location>
</feature>
<reference evidence="3" key="1">
    <citation type="submission" date="2020-05" db="UniProtKB">
        <authorList>
            <consortium name="EnsemblMetazoa"/>
        </authorList>
    </citation>
    <scope>IDENTIFICATION</scope>
    <source>
        <strain evidence="3">Aabys</strain>
    </source>
</reference>
<dbReference type="VEuPathDB" id="VectorBase:MDOA015831"/>
<feature type="region of interest" description="Disordered" evidence="1">
    <location>
        <begin position="58"/>
        <end position="175"/>
    </location>
</feature>
<proteinExistence type="predicted"/>
<evidence type="ECO:0000256" key="2">
    <source>
        <dbReference type="SAM" id="SignalP"/>
    </source>
</evidence>
<evidence type="ECO:0000256" key="1">
    <source>
        <dbReference type="SAM" id="MobiDB-lite"/>
    </source>
</evidence>
<feature type="compositionally biased region" description="Basic residues" evidence="1">
    <location>
        <begin position="157"/>
        <end position="166"/>
    </location>
</feature>
<feature type="compositionally biased region" description="Pro residues" evidence="1">
    <location>
        <begin position="70"/>
        <end position="102"/>
    </location>
</feature>
<organism evidence="3">
    <name type="scientific">Musca domestica</name>
    <name type="common">House fly</name>
    <dbReference type="NCBI Taxonomy" id="7370"/>
    <lineage>
        <taxon>Eukaryota</taxon>
        <taxon>Metazoa</taxon>
        <taxon>Ecdysozoa</taxon>
        <taxon>Arthropoda</taxon>
        <taxon>Hexapoda</taxon>
        <taxon>Insecta</taxon>
        <taxon>Pterygota</taxon>
        <taxon>Neoptera</taxon>
        <taxon>Endopterygota</taxon>
        <taxon>Diptera</taxon>
        <taxon>Brachycera</taxon>
        <taxon>Muscomorpha</taxon>
        <taxon>Muscoidea</taxon>
        <taxon>Muscidae</taxon>
        <taxon>Musca</taxon>
    </lineage>
</organism>
<feature type="signal peptide" evidence="2">
    <location>
        <begin position="1"/>
        <end position="20"/>
    </location>
</feature>
<feature type="chain" id="PRO_5044561724" evidence="2">
    <location>
        <begin position="21"/>
        <end position="175"/>
    </location>
</feature>
<protein>
    <submittedName>
        <fullName evidence="3">Uncharacterized protein</fullName>
    </submittedName>
</protein>
<dbReference type="EnsemblMetazoa" id="MDOA015831-RA">
    <property type="protein sequence ID" value="MDOA015831-PA"/>
    <property type="gene ID" value="MDOA015831"/>
</dbReference>
<dbReference type="SUPFAM" id="SSF101447">
    <property type="entry name" value="Formin homology 2 domain (FH2 domain)"/>
    <property type="match status" value="1"/>
</dbReference>
<dbReference type="AlphaFoldDB" id="A0A1I8NIS1"/>
<gene>
    <name evidence="3" type="primary">105261761</name>
</gene>
<evidence type="ECO:0000313" key="3">
    <source>
        <dbReference type="EnsemblMetazoa" id="MDOA015831-PA"/>
    </source>
</evidence>
<keyword evidence="2" id="KW-0732">Signal</keyword>